<organism evidence="3 4">
    <name type="scientific">Eruca vesicaria subsp. sativa</name>
    <name type="common">Garden rocket</name>
    <name type="synonym">Eruca sativa</name>
    <dbReference type="NCBI Taxonomy" id="29727"/>
    <lineage>
        <taxon>Eukaryota</taxon>
        <taxon>Viridiplantae</taxon>
        <taxon>Streptophyta</taxon>
        <taxon>Embryophyta</taxon>
        <taxon>Tracheophyta</taxon>
        <taxon>Spermatophyta</taxon>
        <taxon>Magnoliopsida</taxon>
        <taxon>eudicotyledons</taxon>
        <taxon>Gunneridae</taxon>
        <taxon>Pentapetalae</taxon>
        <taxon>rosids</taxon>
        <taxon>malvids</taxon>
        <taxon>Brassicales</taxon>
        <taxon>Brassicaceae</taxon>
        <taxon>Brassiceae</taxon>
        <taxon>Eruca</taxon>
    </lineage>
</organism>
<dbReference type="InterPro" id="IPR036047">
    <property type="entry name" value="F-box-like_dom_sf"/>
</dbReference>
<evidence type="ECO:0000259" key="1">
    <source>
        <dbReference type="Pfam" id="PF00646"/>
    </source>
</evidence>
<proteinExistence type="predicted"/>
<dbReference type="EMBL" id="CAKOAT010319598">
    <property type="protein sequence ID" value="CAH8361926.1"/>
    <property type="molecule type" value="Genomic_DNA"/>
</dbReference>
<gene>
    <name evidence="3" type="ORF">ERUC_LOCUS27682</name>
</gene>
<dbReference type="PANTHER" id="PTHR24414:SF175">
    <property type="entry name" value="(RAPE) HYPOTHETICAL PROTEIN"/>
    <property type="match status" value="1"/>
</dbReference>
<keyword evidence="4" id="KW-1185">Reference proteome</keyword>
<comment type="caution">
    <text evidence="3">The sequence shown here is derived from an EMBL/GenBank/DDBJ whole genome shotgun (WGS) entry which is preliminary data.</text>
</comment>
<evidence type="ECO:0000313" key="4">
    <source>
        <dbReference type="Proteomes" id="UP001642260"/>
    </source>
</evidence>
<dbReference type="InterPro" id="IPR050354">
    <property type="entry name" value="F-box/kelch-repeat_ARATH"/>
</dbReference>
<dbReference type="Gene3D" id="2.120.10.80">
    <property type="entry name" value="Kelch-type beta propeller"/>
    <property type="match status" value="1"/>
</dbReference>
<feature type="domain" description="F-box" evidence="1">
    <location>
        <begin position="19"/>
        <end position="59"/>
    </location>
</feature>
<dbReference type="CDD" id="cd22152">
    <property type="entry name" value="F-box_AtAFR-like"/>
    <property type="match status" value="1"/>
</dbReference>
<dbReference type="SUPFAM" id="SSF81383">
    <property type="entry name" value="F-box domain"/>
    <property type="match status" value="1"/>
</dbReference>
<evidence type="ECO:0000313" key="3">
    <source>
        <dbReference type="EMBL" id="CAH8361926.1"/>
    </source>
</evidence>
<protein>
    <recommendedName>
        <fullName evidence="5">F-box domain-containing protein</fullName>
    </recommendedName>
</protein>
<dbReference type="Proteomes" id="UP001642260">
    <property type="component" value="Unassembled WGS sequence"/>
</dbReference>
<dbReference type="InterPro" id="IPR057499">
    <property type="entry name" value="Kelch_FKB95"/>
</dbReference>
<reference evidence="3 4" key="1">
    <citation type="submission" date="2022-03" db="EMBL/GenBank/DDBJ databases">
        <authorList>
            <person name="Macdonald S."/>
            <person name="Ahmed S."/>
            <person name="Newling K."/>
        </authorList>
    </citation>
    <scope>NUCLEOTIDE SEQUENCE [LARGE SCALE GENOMIC DNA]</scope>
</reference>
<evidence type="ECO:0000259" key="2">
    <source>
        <dbReference type="Pfam" id="PF25210"/>
    </source>
</evidence>
<dbReference type="Pfam" id="PF00646">
    <property type="entry name" value="F-box"/>
    <property type="match status" value="1"/>
</dbReference>
<name>A0ABC8KRP0_ERUVS</name>
<accession>A0ABC8KRP0</accession>
<feature type="domain" description="FKB95-like N-terminal Kelch" evidence="2">
    <location>
        <begin position="89"/>
        <end position="367"/>
    </location>
</feature>
<evidence type="ECO:0008006" key="5">
    <source>
        <dbReference type="Google" id="ProtNLM"/>
    </source>
</evidence>
<dbReference type="AlphaFoldDB" id="A0ABC8KRP0"/>
<dbReference type="InterPro" id="IPR001810">
    <property type="entry name" value="F-box_dom"/>
</dbReference>
<dbReference type="InterPro" id="IPR015915">
    <property type="entry name" value="Kelch-typ_b-propeller"/>
</dbReference>
<dbReference type="Pfam" id="PF25210">
    <property type="entry name" value="Kelch_FKB95"/>
    <property type="match status" value="1"/>
</dbReference>
<dbReference type="PANTHER" id="PTHR24414">
    <property type="entry name" value="F-BOX/KELCH-REPEAT PROTEIN SKIP4"/>
    <property type="match status" value="1"/>
</dbReference>
<sequence length="386" mass="43281">MSKSNANEPPEKHTPQLSLSSLPDDIVLRCLVGVPRIYHLNVSWVSKHLRTLVRSPELTVLRSTLPNSCLNVCLEENLDFDHSFFHWFTLNKTEYGFVLNPTPIPSHPSYGSSTVAVLGSSKIFFIGGPRGEPSTDLWILDTRSGTITQGPSMTVPRVARRAAVGVIDGKIHVMGGRGFNEEIQVEVFDPNSETWELAGVEKVRKISRSSVSVERKVYMVEYEETNVYNPRKGEGEPRMVRFVSEMISEGTGRKKKFTEMAHSVCVVEDVLFGFFTGKGLMWFDTKLNVWRRLLVRDGKQLVISRVKGMSEYDGRLVVFNYIIPTHGLWGVNEDDIMAATKNVQCILVSLDRAGDKICGTIVWSGVVATVPLWFNVQHCLAVPSDY</sequence>
<dbReference type="SUPFAM" id="SSF117281">
    <property type="entry name" value="Kelch motif"/>
    <property type="match status" value="1"/>
</dbReference>